<dbReference type="Pfam" id="PF21230">
    <property type="entry name" value="Nakanori"/>
    <property type="match status" value="1"/>
</dbReference>
<dbReference type="KEGG" id="gab:108452654"/>
<dbReference type="InterPro" id="IPR049065">
    <property type="entry name" value="Nakanori"/>
</dbReference>
<dbReference type="OrthoDB" id="931158at2759"/>
<proteinExistence type="predicted"/>
<dbReference type="InterPro" id="IPR053085">
    <property type="entry name" value="Jasmonate-induced_protein"/>
</dbReference>
<dbReference type="Proteomes" id="UP000032142">
    <property type="component" value="Unassembled WGS sequence"/>
</dbReference>
<evidence type="ECO:0000313" key="2">
    <source>
        <dbReference type="Proteomes" id="UP000032142"/>
    </source>
</evidence>
<dbReference type="EMBL" id="JRRC01135287">
    <property type="protein sequence ID" value="KHG00552.1"/>
    <property type="molecule type" value="Genomic_DNA"/>
</dbReference>
<organism evidence="1 2">
    <name type="scientific">Gossypium arboreum</name>
    <name type="common">Tree cotton</name>
    <name type="synonym">Gossypium nanking</name>
    <dbReference type="NCBI Taxonomy" id="29729"/>
    <lineage>
        <taxon>Eukaryota</taxon>
        <taxon>Viridiplantae</taxon>
        <taxon>Streptophyta</taxon>
        <taxon>Embryophyta</taxon>
        <taxon>Tracheophyta</taxon>
        <taxon>Spermatophyta</taxon>
        <taxon>Magnoliopsida</taxon>
        <taxon>eudicotyledons</taxon>
        <taxon>Gunneridae</taxon>
        <taxon>Pentapetalae</taxon>
        <taxon>rosids</taxon>
        <taxon>malvids</taxon>
        <taxon>Malvales</taxon>
        <taxon>Malvaceae</taxon>
        <taxon>Malvoideae</taxon>
        <taxon>Gossypium</taxon>
    </lineage>
</organism>
<reference evidence="2" key="1">
    <citation type="submission" date="2014-09" db="EMBL/GenBank/DDBJ databases">
        <authorList>
            <person name="Mudge J."/>
            <person name="Ramaraj T."/>
            <person name="Lindquist I.E."/>
            <person name="Bharti A.K."/>
            <person name="Sundararajan A."/>
            <person name="Cameron C.T."/>
            <person name="Woodward J.E."/>
            <person name="May G.D."/>
            <person name="Brubaker C."/>
            <person name="Broadhvest J."/>
            <person name="Wilkins T.A."/>
        </authorList>
    </citation>
    <scope>NUCLEOTIDE SEQUENCE</scope>
    <source>
        <strain evidence="2">cv. AKA8401</strain>
    </source>
</reference>
<dbReference type="AlphaFoldDB" id="A0A0B0MJJ2"/>
<sequence length="146" mass="16645">MASFQILKRVQKSTTGKLWNSSSQTLTLTDKKVWQGSHYTEFPETIQDGDNGEFTHDADEGEFSGSIVGLVYRRRDGTRWVIAWSNPILGESKVFTDIQQQPIHWGQIKTNLDKRGKQKFKVSKFGYIASVEIDPFTVKASFELEP</sequence>
<evidence type="ECO:0000313" key="1">
    <source>
        <dbReference type="EMBL" id="KHG00552.1"/>
    </source>
</evidence>
<name>A0A0B0MJJ2_GOSAR</name>
<accession>A0A0B0MJJ2</accession>
<dbReference type="Gene3D" id="2.60.270.50">
    <property type="match status" value="1"/>
</dbReference>
<dbReference type="PANTHER" id="PTHR36482">
    <property type="entry name" value="OSJNBA0024J22.15 PROTEIN"/>
    <property type="match status" value="1"/>
</dbReference>
<protein>
    <submittedName>
        <fullName evidence="1">23 kDa jasmonate-induced</fullName>
    </submittedName>
</protein>
<gene>
    <name evidence="1" type="ORF">F383_17224</name>
</gene>
<keyword evidence="2" id="KW-1185">Reference proteome</keyword>
<dbReference type="PANTHER" id="PTHR36482:SF6">
    <property type="entry name" value="JASMONATE-INDUCED PROTEIN HOMOLOG"/>
    <property type="match status" value="1"/>
</dbReference>
<comment type="caution">
    <text evidence="1">The sequence shown here is derived from an EMBL/GenBank/DDBJ whole genome shotgun (WGS) entry which is preliminary data.</text>
</comment>